<sequence length="192" mass="20831">MGTKKFTFLFFMLAMLLSAVFTSCRKDEDLQGFTNDKDSTALSSSSGSFIATTGELSITFNDSTYVFNAEEDSIAFVRVDTAGNKYFGITAINDIHSMSFGISGLGEAANKSSTKVEGSQFLFANENTKAASSFTLSQSAHEMDLGKLSLKKYTNNKDDVAAKGTFVTYLASDTGKNATLYKVTGKFDIRFK</sequence>
<gene>
    <name evidence="2" type="ORF">GCM10023313_05400</name>
</gene>
<feature type="chain" id="PRO_5046061617" evidence="1">
    <location>
        <begin position="26"/>
        <end position="192"/>
    </location>
</feature>
<dbReference type="RefSeq" id="WP_345329357.1">
    <property type="nucleotide sequence ID" value="NZ_BAABJI010000001.1"/>
</dbReference>
<evidence type="ECO:0000313" key="3">
    <source>
        <dbReference type="Proteomes" id="UP001501436"/>
    </source>
</evidence>
<organism evidence="2 3">
    <name type="scientific">Mucilaginibacter defluvii</name>
    <dbReference type="NCBI Taxonomy" id="1196019"/>
    <lineage>
        <taxon>Bacteria</taxon>
        <taxon>Pseudomonadati</taxon>
        <taxon>Bacteroidota</taxon>
        <taxon>Sphingobacteriia</taxon>
        <taxon>Sphingobacteriales</taxon>
        <taxon>Sphingobacteriaceae</taxon>
        <taxon>Mucilaginibacter</taxon>
    </lineage>
</organism>
<keyword evidence="1" id="KW-0732">Signal</keyword>
<dbReference type="Proteomes" id="UP001501436">
    <property type="component" value="Unassembled WGS sequence"/>
</dbReference>
<accession>A0ABP9FL66</accession>
<evidence type="ECO:0000256" key="1">
    <source>
        <dbReference type="SAM" id="SignalP"/>
    </source>
</evidence>
<dbReference type="EMBL" id="BAABJI010000001">
    <property type="protein sequence ID" value="GAA4905644.1"/>
    <property type="molecule type" value="Genomic_DNA"/>
</dbReference>
<protein>
    <submittedName>
        <fullName evidence="2">Uncharacterized protein</fullName>
    </submittedName>
</protein>
<keyword evidence="3" id="KW-1185">Reference proteome</keyword>
<feature type="signal peptide" evidence="1">
    <location>
        <begin position="1"/>
        <end position="25"/>
    </location>
</feature>
<proteinExistence type="predicted"/>
<dbReference type="PROSITE" id="PS51257">
    <property type="entry name" value="PROKAR_LIPOPROTEIN"/>
    <property type="match status" value="1"/>
</dbReference>
<evidence type="ECO:0000313" key="2">
    <source>
        <dbReference type="EMBL" id="GAA4905644.1"/>
    </source>
</evidence>
<name>A0ABP9FL66_9SPHI</name>
<reference evidence="3" key="1">
    <citation type="journal article" date="2019" name="Int. J. Syst. Evol. Microbiol.">
        <title>The Global Catalogue of Microorganisms (GCM) 10K type strain sequencing project: providing services to taxonomists for standard genome sequencing and annotation.</title>
        <authorList>
            <consortium name="The Broad Institute Genomics Platform"/>
            <consortium name="The Broad Institute Genome Sequencing Center for Infectious Disease"/>
            <person name="Wu L."/>
            <person name="Ma J."/>
        </authorList>
    </citation>
    <scope>NUCLEOTIDE SEQUENCE [LARGE SCALE GENOMIC DNA]</scope>
    <source>
        <strain evidence="3">JCM 18283</strain>
    </source>
</reference>
<comment type="caution">
    <text evidence="2">The sequence shown here is derived from an EMBL/GenBank/DDBJ whole genome shotgun (WGS) entry which is preliminary data.</text>
</comment>